<dbReference type="OMA" id="RIESCIM"/>
<evidence type="ECO:0000256" key="4">
    <source>
        <dbReference type="ARBA" id="ARBA00012365"/>
    </source>
</evidence>
<comment type="pathway">
    <text evidence="1 11">Secondary metabolite metabolism; quinolate metabolism.</text>
</comment>
<keyword evidence="6" id="KW-0479">Metal-binding</keyword>
<evidence type="ECO:0000256" key="6">
    <source>
        <dbReference type="ARBA" id="ARBA00022723"/>
    </source>
</evidence>
<proteinExistence type="inferred from homology"/>
<dbReference type="InterPro" id="IPR032466">
    <property type="entry name" value="Metal_Hydrolase"/>
</dbReference>
<keyword evidence="14" id="KW-1185">Reference proteome</keyword>
<dbReference type="Pfam" id="PF04909">
    <property type="entry name" value="Amidohydro_2"/>
    <property type="match status" value="1"/>
</dbReference>
<dbReference type="EC" id="4.1.1.45" evidence="4 11"/>
<protein>
    <recommendedName>
        <fullName evidence="5 11">2-amino-3-carboxymuconate-6-semialdehyde decarboxylase</fullName>
        <ecNumber evidence="4 11">4.1.1.45</ecNumber>
    </recommendedName>
    <alternativeName>
        <fullName evidence="10 11">Picolinate carboxylase</fullName>
    </alternativeName>
</protein>
<evidence type="ECO:0000313" key="13">
    <source>
        <dbReference type="EnsemblMetazoa" id="SMAR013888-PA"/>
    </source>
</evidence>
<evidence type="ECO:0000256" key="10">
    <source>
        <dbReference type="ARBA" id="ARBA00031120"/>
    </source>
</evidence>
<name>T1JJ58_STRMM</name>
<comment type="similarity">
    <text evidence="2">Belongs to the metallo-dependent hydrolases superfamily. ACMSD family.</text>
</comment>
<reference evidence="14" key="1">
    <citation type="submission" date="2011-05" db="EMBL/GenBank/DDBJ databases">
        <authorList>
            <person name="Richards S.R."/>
            <person name="Qu J."/>
            <person name="Jiang H."/>
            <person name="Jhangiani S.N."/>
            <person name="Agravi P."/>
            <person name="Goodspeed R."/>
            <person name="Gross S."/>
            <person name="Mandapat C."/>
            <person name="Jackson L."/>
            <person name="Mathew T."/>
            <person name="Pu L."/>
            <person name="Thornton R."/>
            <person name="Saada N."/>
            <person name="Wilczek-Boney K.B."/>
            <person name="Lee S."/>
            <person name="Kovar C."/>
            <person name="Wu Y."/>
            <person name="Scherer S.E."/>
            <person name="Worley K.C."/>
            <person name="Muzny D.M."/>
            <person name="Gibbs R."/>
        </authorList>
    </citation>
    <scope>NUCLEOTIDE SEQUENCE</scope>
    <source>
        <strain evidence="14">Brora</strain>
    </source>
</reference>
<evidence type="ECO:0000256" key="11">
    <source>
        <dbReference type="RuleBase" id="RU366045"/>
    </source>
</evidence>
<evidence type="ECO:0000313" key="14">
    <source>
        <dbReference type="Proteomes" id="UP000014500"/>
    </source>
</evidence>
<dbReference type="GO" id="GO:0016787">
    <property type="term" value="F:hydrolase activity"/>
    <property type="evidence" value="ECO:0007669"/>
    <property type="project" value="InterPro"/>
</dbReference>
<evidence type="ECO:0000256" key="1">
    <source>
        <dbReference type="ARBA" id="ARBA00005079"/>
    </source>
</evidence>
<dbReference type="eggNOG" id="KOG4245">
    <property type="taxonomic scope" value="Eukaryota"/>
</dbReference>
<evidence type="ECO:0000256" key="7">
    <source>
        <dbReference type="ARBA" id="ARBA00022793"/>
    </source>
</evidence>
<dbReference type="InterPro" id="IPR006680">
    <property type="entry name" value="Amidohydro-rel"/>
</dbReference>
<dbReference type="STRING" id="126957.T1JJ58"/>
<dbReference type="GO" id="GO:0005829">
    <property type="term" value="C:cytosol"/>
    <property type="evidence" value="ECO:0007669"/>
    <property type="project" value="UniProtKB-UniRule"/>
</dbReference>
<keyword evidence="7 11" id="KW-0210">Decarboxylase</keyword>
<feature type="domain" description="Amidohydrolase-related" evidence="12">
    <location>
        <begin position="39"/>
        <end position="304"/>
    </location>
</feature>
<dbReference type="GO" id="GO:0046872">
    <property type="term" value="F:metal ion binding"/>
    <property type="evidence" value="ECO:0007669"/>
    <property type="project" value="UniProtKB-KW"/>
</dbReference>
<keyword evidence="9 11" id="KW-0456">Lyase</keyword>
<dbReference type="EnsemblMetazoa" id="SMAR013888-RA">
    <property type="protein sequence ID" value="SMAR013888-PA"/>
    <property type="gene ID" value="SMAR013888"/>
</dbReference>
<dbReference type="PhylomeDB" id="T1JJ58"/>
<evidence type="ECO:0000256" key="5">
    <source>
        <dbReference type="ARBA" id="ARBA00021214"/>
    </source>
</evidence>
<accession>T1JJ58</accession>
<dbReference type="AlphaFoldDB" id="T1JJ58"/>
<dbReference type="Gene3D" id="3.20.20.140">
    <property type="entry name" value="Metal-dependent hydrolases"/>
    <property type="match status" value="2"/>
</dbReference>
<dbReference type="Proteomes" id="UP000014500">
    <property type="component" value="Unassembled WGS sequence"/>
</dbReference>
<evidence type="ECO:0000256" key="8">
    <source>
        <dbReference type="ARBA" id="ARBA00022833"/>
    </source>
</evidence>
<evidence type="ECO:0000259" key="12">
    <source>
        <dbReference type="Pfam" id="PF04909"/>
    </source>
</evidence>
<dbReference type="SUPFAM" id="SSF51556">
    <property type="entry name" value="Metallo-dependent hydrolases"/>
    <property type="match status" value="1"/>
</dbReference>
<evidence type="ECO:0000256" key="3">
    <source>
        <dbReference type="ARBA" id="ARBA00011245"/>
    </source>
</evidence>
<dbReference type="EMBL" id="JH431989">
    <property type="status" value="NOT_ANNOTATED_CDS"/>
    <property type="molecule type" value="Genomic_DNA"/>
</dbReference>
<sequence>MGYGGWIQLERDVNQKSAKMMKDNGDFFRSVNDNLWCLETRLKDMDENGVQMQVLSTVPVMFSYWAKPQDALYLSQQLNNHIAYCVQEYPTRFVGLGTIPMQSPELAVQELQRCCVDLKMKGVQIGTHVNDWNLDDPHLDCIYKVISILVILNKKMSKSWKNKAAQELDFAIFVHPWEMQCDGRMKPYWLPWLTGMPFETTNAISCMIFGGIFERFPNLRVCFAHGGGAFPFTVARIEHGFNVRPDLCAVKIKKSPRHYIDRIYVDCLVHDADALKFLIQTLGEVMLGSDYPFPLGEQKPGQLAESTLNKSSRVKPESFIPKIKKNLDAECNYIF</sequence>
<dbReference type="HOGENOM" id="CLU_039329_1_2_1"/>
<keyword evidence="8" id="KW-0862">Zinc</keyword>
<evidence type="ECO:0000256" key="9">
    <source>
        <dbReference type="ARBA" id="ARBA00023239"/>
    </source>
</evidence>
<dbReference type="InterPro" id="IPR032465">
    <property type="entry name" value="ACMSD"/>
</dbReference>
<dbReference type="GO" id="GO:0019748">
    <property type="term" value="P:secondary metabolic process"/>
    <property type="evidence" value="ECO:0007669"/>
    <property type="project" value="TreeGrafter"/>
</dbReference>
<evidence type="ECO:0000256" key="2">
    <source>
        <dbReference type="ARBA" id="ARBA00005871"/>
    </source>
</evidence>
<dbReference type="GO" id="GO:1904985">
    <property type="term" value="P:negative regulation of quinolinate biosynthetic process"/>
    <property type="evidence" value="ECO:0007669"/>
    <property type="project" value="UniProtKB-UniRule"/>
</dbReference>
<comment type="function">
    <text evidence="11">Converts alpha-amino-beta-carboxymuconate-epsilon-semialdehyde (ACMS) to alpha-aminomuconate semialdehyde (AMS).</text>
</comment>
<dbReference type="PANTHER" id="PTHR21240:SF27">
    <property type="entry name" value="2-AMINO-3-CARBOXYMUCONATE-6-SEMIALDEHYDE DECARBOXYLASE"/>
    <property type="match status" value="1"/>
</dbReference>
<dbReference type="GO" id="GO:0001760">
    <property type="term" value="F:aminocarboxymuconate-semialdehyde decarboxylase activity"/>
    <property type="evidence" value="ECO:0007669"/>
    <property type="project" value="UniProtKB-UniRule"/>
</dbReference>
<organism evidence="13 14">
    <name type="scientific">Strigamia maritima</name>
    <name type="common">European centipede</name>
    <name type="synonym">Geophilus maritimus</name>
    <dbReference type="NCBI Taxonomy" id="126957"/>
    <lineage>
        <taxon>Eukaryota</taxon>
        <taxon>Metazoa</taxon>
        <taxon>Ecdysozoa</taxon>
        <taxon>Arthropoda</taxon>
        <taxon>Myriapoda</taxon>
        <taxon>Chilopoda</taxon>
        <taxon>Pleurostigmophora</taxon>
        <taxon>Geophilomorpha</taxon>
        <taxon>Linotaeniidae</taxon>
        <taxon>Strigamia</taxon>
    </lineage>
</organism>
<reference evidence="13" key="2">
    <citation type="submission" date="2015-02" db="UniProtKB">
        <authorList>
            <consortium name="EnsemblMetazoa"/>
        </authorList>
    </citation>
    <scope>IDENTIFICATION</scope>
</reference>
<comment type="subunit">
    <text evidence="3 11">Monomer.</text>
</comment>
<dbReference type="PANTHER" id="PTHR21240">
    <property type="entry name" value="2-AMINO-3-CARBOXYLMUCONATE-6-SEMIALDEHYDE DECARBOXYLASE"/>
    <property type="match status" value="1"/>
</dbReference>
<dbReference type="UniPathway" id="UPA00270"/>
<comment type="catalytic activity">
    <reaction evidence="11">
        <text>2-amino-3-carboxymuconate 6-semialdehyde + H(+) = 2-aminomuconate 6-semialdehyde + CO2</text>
        <dbReference type="Rhea" id="RHEA:16557"/>
        <dbReference type="ChEBI" id="CHEBI:15378"/>
        <dbReference type="ChEBI" id="CHEBI:16526"/>
        <dbReference type="ChEBI" id="CHEBI:77634"/>
        <dbReference type="ChEBI" id="CHEBI:77803"/>
        <dbReference type="EC" id="4.1.1.45"/>
    </reaction>
</comment>